<dbReference type="RefSeq" id="XP_011293392.2">
    <property type="nucleotide sequence ID" value="XM_011295090.3"/>
</dbReference>
<proteinExistence type="predicted"/>
<dbReference type="GeneID" id="101898440"/>
<keyword evidence="4" id="KW-1185">Reference proteome</keyword>
<feature type="compositionally biased region" description="Polar residues" evidence="2">
    <location>
        <begin position="1145"/>
        <end position="1160"/>
    </location>
</feature>
<dbReference type="InterPro" id="IPR026854">
    <property type="entry name" value="VPS13_N"/>
</dbReference>
<feature type="region of interest" description="Disordered" evidence="2">
    <location>
        <begin position="1757"/>
        <end position="1785"/>
    </location>
</feature>
<feature type="compositionally biased region" description="Polar residues" evidence="2">
    <location>
        <begin position="104"/>
        <end position="113"/>
    </location>
</feature>
<reference evidence="5" key="1">
    <citation type="submission" date="2025-08" db="UniProtKB">
        <authorList>
            <consortium name="RefSeq"/>
        </authorList>
    </citation>
    <scope>IDENTIFICATION</scope>
    <source>
        <strain evidence="5">Aabys</strain>
        <tissue evidence="5">Whole body</tissue>
    </source>
</reference>
<dbReference type="VEuPathDB" id="VectorBase:MDOMA2_003345"/>
<dbReference type="OrthoDB" id="445152at2759"/>
<dbReference type="Pfam" id="PF12624">
    <property type="entry name" value="VPS13_N"/>
    <property type="match status" value="1"/>
</dbReference>
<dbReference type="Proteomes" id="UP001652621">
    <property type="component" value="Unplaced"/>
</dbReference>
<feature type="region of interest" description="Disordered" evidence="2">
    <location>
        <begin position="581"/>
        <end position="602"/>
    </location>
</feature>
<feature type="compositionally biased region" description="Low complexity" evidence="2">
    <location>
        <begin position="1161"/>
        <end position="1172"/>
    </location>
</feature>
<accession>A0A9J7ICF7</accession>
<evidence type="ECO:0000256" key="1">
    <source>
        <dbReference type="ARBA" id="ARBA00022448"/>
    </source>
</evidence>
<dbReference type="STRING" id="7370.A0A1I8NHY4"/>
<gene>
    <name evidence="5" type="primary">LOC101898440</name>
</gene>
<feature type="region of interest" description="Disordered" evidence="2">
    <location>
        <begin position="936"/>
        <end position="989"/>
    </location>
</feature>
<dbReference type="VEuPathDB" id="VectorBase:MDOA015333"/>
<organism evidence="4 5">
    <name type="scientific">Musca domestica</name>
    <name type="common">House fly</name>
    <dbReference type="NCBI Taxonomy" id="7370"/>
    <lineage>
        <taxon>Eukaryota</taxon>
        <taxon>Metazoa</taxon>
        <taxon>Ecdysozoa</taxon>
        <taxon>Arthropoda</taxon>
        <taxon>Hexapoda</taxon>
        <taxon>Insecta</taxon>
        <taxon>Pterygota</taxon>
        <taxon>Neoptera</taxon>
        <taxon>Endopterygota</taxon>
        <taxon>Diptera</taxon>
        <taxon>Brachycera</taxon>
        <taxon>Muscomorpha</taxon>
        <taxon>Muscoidea</taxon>
        <taxon>Muscidae</taxon>
        <taxon>Musca</taxon>
    </lineage>
</organism>
<dbReference type="PANTHER" id="PTHR12517:SF0">
    <property type="entry name" value="INTERMEMBRANE LIPID TRANSFER PROTEIN VPS13B"/>
    <property type="match status" value="1"/>
</dbReference>
<dbReference type="eggNOG" id="KOG1809">
    <property type="taxonomic scope" value="Eukaryota"/>
</dbReference>
<protein>
    <submittedName>
        <fullName evidence="5">Intermembrane lipid transfer protein VPS13B isoform X1</fullName>
    </submittedName>
</protein>
<evidence type="ECO:0000313" key="5">
    <source>
        <dbReference type="RefSeq" id="XP_011293392.2"/>
    </source>
</evidence>
<feature type="region of interest" description="Disordered" evidence="2">
    <location>
        <begin position="1142"/>
        <end position="1232"/>
    </location>
</feature>
<keyword evidence="1" id="KW-0813">Transport</keyword>
<dbReference type="InterPro" id="IPR039782">
    <property type="entry name" value="VPS13B"/>
</dbReference>
<evidence type="ECO:0000259" key="3">
    <source>
        <dbReference type="Pfam" id="PF12624"/>
    </source>
</evidence>
<feature type="compositionally biased region" description="Low complexity" evidence="2">
    <location>
        <begin position="948"/>
        <end position="959"/>
    </location>
</feature>
<feature type="domain" description="Chorein N-terminal" evidence="3">
    <location>
        <begin position="5"/>
        <end position="209"/>
    </location>
</feature>
<evidence type="ECO:0000313" key="4">
    <source>
        <dbReference type="Proteomes" id="UP001652621"/>
    </source>
</evidence>
<name>A0A9J7ICF7_MUSDO</name>
<sequence length="3928" mass="449152">MFKIESYITPIILNYLAKYVKNIRPQDFQVSLWEGEVTFQNLDLRLDVLEQELSLPFEFLSGHIHELVIQVPWTKITSEPIKVLINTIEFVLKAKTEEHGAKSSAGNSPQHTSVMEGAAKAERKDDETSSMSSGLAMKIVNNINVQCQNIILKYVEEDIVVSMNVQYLSYCPANELWQPAMVDVNPHKVLMRKLINISDLTICLDKRNSAGQIDVCQEPVLYRCTLEIRFLRKYNSSSLATSSITRIGIFTQALDLNLSSLQIPMLMRLIKFLTSLSGDSSTDDDLCCSNKERVADRATDTSGSSYLSWAWNLLPSFTFEEPDEVDSGSDDVPGHTKDVGIYIEELNFTLKNSEFINDAIMGGIKRIRYTPIVRFTFGGLYFERVAVKEIDWCSTKAGLSSIYVEPLGQYRTEDTPESLALLETSPYTNMRSFIDKSLFDEQCMIADRGWGVTNYDDYVTRITDDYLIFRSPVFALDIITYRSPTGYCESKDANITANISGMKIPDIHKQCRLLSSGITFRLNETFMQVKNIIQHFIDLYDSSIAYSSNAEKIEIHDTSTTAKSKAIATYHQDLATACNEPSETHIGGGGGGRSQSVTDGSPKLHPPLVEDYDALMQGVPLCRYKIDLKYMQVEIFAKTEAPLQSNRPHRRLPSAIKNSLPFLLVNFDLIEVNLTTPINPDKLVHTTCQLPDKPQELLNACYDNYELNVMDLTLSLMAPSKDTSIRLITIPKLNMSYGKLLQPQHWKTDEVSIKKLDLQCDHIKMEFSKRELFALLYLYDSLWRYRPELLIKISTILNHPYEMADSTALSCLFSKLQVKRRFYHTFDIWNAHLQAVNSDVLLERKSVQLQRYNIFNTTAKIHNNQSKWLEIHIQYPGLSGETKAGKRETKEADKMAIGIWMEKFYLNCNKQLLDFLSLLCKEDERFSREFSVETELQSQTVQNPPVPSSQHTSSAHSTAYQTNPSMPQVFGRKSSRNSNSLRKISHPEETIHCSSEKDERIEYTTTDPLLTEEIKADSTPKENKETDEEKIKNYFKQFNTIIIYMEIAQSQMDITNHKYLSKDKVVDYTRFTLPRIVLKSSFAEYITRSSLRLKVNPPLNTKTTFNWTIQFLDLSIETSINDQLFAALQPWQTTVTVAMNKRKQNPTIPTNLSQYTSPTFKSNQQQQSSPRSNKPKSKNPISDHASKSHENSSVSSGSLKEIFSGSEHCKDSSSATPSLPKVGTKPAGNAEGCPSGDKVVELICLNLHLDSSTVYMYANNINTLQNHFQHFINVLDLASVIFVAKRDTASARSNKQPVKILTLTEDHHHIKEFMDLDSNSDISSKPANEYKSLLNKLSLFCQWTVTKIIVEVVNSFEQPQRSKIVLELEDFLCTVDQGQDFTKYTNKIGNFNLNYYNQKSPNEWLAQERIRVRMIAETTDLPFLNIVITKVCLRDFYKRIGVKRKGEMDRFISEIVVIMQAMEIIVDFDCIQEFLEPLCALIWKNASDEERNCQQDKKNNAPTIVKAADLPLVHFESKGITCYFPLANLMQQQCSVLICKIDSINVTPNLQNPLQRKPQRPDVYGKAASMGILSIPGSMVEDRQYELTLRKFSAASGNWHEILTHMRNKDHNFHTNPAVEWNNPERKQSLRLAEIFKNFTLIVIYAPNIVYNNILICGEALEFNCSSDMVTNISTDQLQMFASHWRKFQQISESIRNICNRKLNSSTRRLTPHSKIQMESMANIDHLNMRITKTEKQKNIVNTSEIRRFSRLGSASQFESIDEDGEPQIKTDSGVQSLNSKPSVTHSLPTKEVLKTQNNTHIPLDKFPPIYPPIKTHTVIGNKRNLPKSISLLAGVFTFKIYDSSCTQEGHELSLENNEPLVKPLMSMTISQPSFMVTQNIYDSVVNFSVFNLKLFLPQIHNCNWSSGNFASPSPPVEQFCEAIIDTKPGELSSTGIPPALLTYKASQTKLKMLEIDIDLSKPLVITLSQSYIEEMCKNLMIIYNCIHTNTATTLCTFQQGPVHRLSKIMLMKTNTLNADRLNIKCNNIGLKLTNHTDYETNLNLNELKVNLKYLTRPEKCSVKYSLAAVYLRTNRKIFLHPMSLRGSIDFVSEPWNRLPLINVICKFNVIQIDLGVSILKQMQQALTDLSSIAAYAQKQLQHFQALNLHENYGREINRQVLRQLKYPNINSFIKNNKSLKREEFYQDDLRAGAFQFVELMSDAVLPLPYQVQIIKKDYGIICWRYPQPRKMCKIHIYPVPMAVSNPIHIRCRMEYFSEVHEQFLHFCDFWLSETNSKEIKLPEREICATIWRVVILQSLVSVDGECFDTSEEDEELQSISNMNIEEILGKGRKDSDFMLHPKVLVACMRVDTTFQSKSVPKIQTLLSFNTVYVNLLNKPNDNDELPVTLRNYHLANNLKISQAFLVFSLQNIKMHGVVYSRQKYNANVSLTAHIKYLDYGFFNMLPLLEETTIQTYLEMDQKKNIVNVNFVCDRLRFNLGPSVLHTLLSSKQHWEECLDKNERRVHHVLIPKCIVVNRTMTAMAFGQSGTHERIPLSPKECCMYSFRSDCSSQDLTLYISDEETNTVDTSESIHIPFKFDNETMSQTFCIGQKCIIIKSKKLSGSQICVLIQGQIELISMVEHNLRLEFRQEGKVYDETNKPLEYFIERNGRNSFYYNVNRNTNISMRLRLADNKVRARTGDIPLKMNKKLPWLVKVPVTNNEFISFWVRILREDITTLSNDSTYPQKILITIWPIFEITSKLNCAIQAKEVTTGQEFSLLGQGGQYILDASATHLTEHPLKFNYEFPLSASSQDNYTLRLRSLDWQKFFWYDEHKWTIENALNVLAKPLAKNWPLENEEELKVKRISQNFAESDVIYNTQVSREFSCTLNLEVAPWGMFINGTGVEIQLKQFEASTQQETKQISIGANQLEMLFNISQGFVIGIRHDASWNYSLPIFFENALSNQCKRYYVLTEGDVTDIVILRDKEVFKFVLKLNTENNCKILKLSSKFGVVNYTKIPLYLLPFAMDHKENVMRCNIQRLNEKAPNIPVNPTYKWYSSIGLSLTTFCDINFESASRSVDTAFVYFVVIKMEEDADISIPIPLALPFNRKCVSVQRGNESFALMVSLIEHEGLYYLSISEDPSPAVLVNNQTDCAFIVAQTNASENSKVSSTTPEYDGKHLEWYHMIPKQSKCYYTPPEWYIRFPEVDSTLCNITLALYDDASTKKTIKWSKPIRLDKTWKKFLHIPGHGDVKVIICDKHRVIRLNIYYISQQMEFSVKDLRLRLSTTEPKSIDCSGNKEYKSTTDTTITKLYTETPQFSKPDVCHHFRNECTPRPDTKLRLFIKEIVLSLHTDSAQRQYMKQEVFSLYADDFAMAYDDSEDERLLNVVIPNLQIDNQLFSTGKYDFPVILCAQELYQRNDLLPEPYYLGSYYKYLAEKSPMISLKLKLFEDEFKICSLRCHFTPVRAYIEDAYITDFLDALVECEPSNCAYRPKSKMERIELIGNQLCIPNDVARAALYTAEPLQLRYFCIEPMSVLLSVHTSVRLYIALDHSPLSFSSYERSHLLTMPMKFGQNLGMHYLSGAIFGAGWVVGSLEILGSPSGLARSVTTGLKDFVSLPVRGLFRGPWGFIVGITQGSASLLKNVTAGTVNSVTKLAASVARNLDRLTLDEEHIERTEALRRSRPQGFTEGLSQGMTGLGISMLGAVGGLAHHTLEARSTVEVFTGLSKGLVGAFTKPISGAAELLALAGQGMLQTVGFNAMPKQRSPSTLRNLSLEPSGYRTWKILPIEMSCDQILFYHDVTLSDEDHLKRGYVFLTSRIFAIIEAEASRLLFALPLDKVQVTADNNDKTKYYVRLTKEREDMEEDADFTNERIMNFLHTSSIKITSDSLFSDLLHTSNESNDLMHSTSNYKRSQTLDWTFYISEHLGEYILRYFKILNSKYLN</sequence>
<feature type="region of interest" description="Disordered" evidence="2">
    <location>
        <begin position="101"/>
        <end position="128"/>
    </location>
</feature>
<dbReference type="PANTHER" id="PTHR12517">
    <property type="entry name" value="VACUOLAR PROTEIN SORTING-ASSOCIATED PROTEIN 13B"/>
    <property type="match status" value="1"/>
</dbReference>
<feature type="compositionally biased region" description="Polar residues" evidence="2">
    <location>
        <begin position="1770"/>
        <end position="1785"/>
    </location>
</feature>
<evidence type="ECO:0000256" key="2">
    <source>
        <dbReference type="SAM" id="MobiDB-lite"/>
    </source>
</evidence>